<evidence type="ECO:0000313" key="2">
    <source>
        <dbReference type="Proteomes" id="UP000527355"/>
    </source>
</evidence>
<sequence length="129" mass="14405">MFGNSPGTQLQGVGARFPAWSSASNARAASPPHSLWRVHVWGPWIHMAYPVVLTVCERGRVFPERLECAANKQLERTVLPGITTRAVISLPTLKGPETLHRLFCLKQNFEENKKRQEPNCVAQCLSVDL</sequence>
<organism evidence="1 2">
    <name type="scientific">Myotis myotis</name>
    <name type="common">Greater mouse-eared bat</name>
    <name type="synonym">Vespertilio myotis</name>
    <dbReference type="NCBI Taxonomy" id="51298"/>
    <lineage>
        <taxon>Eukaryota</taxon>
        <taxon>Metazoa</taxon>
        <taxon>Chordata</taxon>
        <taxon>Craniata</taxon>
        <taxon>Vertebrata</taxon>
        <taxon>Euteleostomi</taxon>
        <taxon>Mammalia</taxon>
        <taxon>Eutheria</taxon>
        <taxon>Laurasiatheria</taxon>
        <taxon>Chiroptera</taxon>
        <taxon>Yangochiroptera</taxon>
        <taxon>Vespertilionidae</taxon>
        <taxon>Myotis</taxon>
    </lineage>
</organism>
<comment type="caution">
    <text evidence="1">The sequence shown here is derived from an EMBL/GenBank/DDBJ whole genome shotgun (WGS) entry which is preliminary data.</text>
</comment>
<evidence type="ECO:0000313" key="1">
    <source>
        <dbReference type="EMBL" id="KAF6379132.1"/>
    </source>
</evidence>
<proteinExistence type="predicted"/>
<dbReference type="AlphaFoldDB" id="A0A7J7ZXU7"/>
<protein>
    <submittedName>
        <fullName evidence="1">Uncharacterized protein</fullName>
    </submittedName>
</protein>
<keyword evidence="2" id="KW-1185">Reference proteome</keyword>
<reference evidence="1 2" key="1">
    <citation type="journal article" date="2020" name="Nature">
        <title>Six reference-quality genomes reveal evolution of bat adaptations.</title>
        <authorList>
            <person name="Jebb D."/>
            <person name="Huang Z."/>
            <person name="Pippel M."/>
            <person name="Hughes G.M."/>
            <person name="Lavrichenko K."/>
            <person name="Devanna P."/>
            <person name="Winkler S."/>
            <person name="Jermiin L.S."/>
            <person name="Skirmuntt E.C."/>
            <person name="Katzourakis A."/>
            <person name="Burkitt-Gray L."/>
            <person name="Ray D.A."/>
            <person name="Sullivan K.A.M."/>
            <person name="Roscito J.G."/>
            <person name="Kirilenko B.M."/>
            <person name="Davalos L.M."/>
            <person name="Corthals A.P."/>
            <person name="Power M.L."/>
            <person name="Jones G."/>
            <person name="Ransome R.D."/>
            <person name="Dechmann D.K.N."/>
            <person name="Locatelli A.G."/>
            <person name="Puechmaille S.J."/>
            <person name="Fedrigo O."/>
            <person name="Jarvis E.D."/>
            <person name="Hiller M."/>
            <person name="Vernes S.C."/>
            <person name="Myers E.W."/>
            <person name="Teeling E.C."/>
        </authorList>
    </citation>
    <scope>NUCLEOTIDE SEQUENCE [LARGE SCALE GENOMIC DNA]</scope>
    <source>
        <strain evidence="1">MMyoMyo1</strain>
        <tissue evidence="1">Flight muscle</tissue>
    </source>
</reference>
<accession>A0A7J7ZXU7</accession>
<dbReference type="Proteomes" id="UP000527355">
    <property type="component" value="Unassembled WGS sequence"/>
</dbReference>
<dbReference type="EMBL" id="JABWUV010000002">
    <property type="protein sequence ID" value="KAF6379132.1"/>
    <property type="molecule type" value="Genomic_DNA"/>
</dbReference>
<gene>
    <name evidence="1" type="ORF">mMyoMyo1_009961</name>
</gene>
<name>A0A7J7ZXU7_MYOMY</name>